<evidence type="ECO:0000313" key="15">
    <source>
        <dbReference type="EMBL" id="SLN31081.1"/>
    </source>
</evidence>
<proteinExistence type="inferred from homology"/>
<keyword evidence="16" id="KW-1185">Reference proteome</keyword>
<dbReference type="InterPro" id="IPR002146">
    <property type="entry name" value="ATP_synth_b/b'su_bac/chlpt"/>
</dbReference>
<evidence type="ECO:0000256" key="12">
    <source>
        <dbReference type="ARBA" id="ARBA00037847"/>
    </source>
</evidence>
<dbReference type="GO" id="GO:0046933">
    <property type="term" value="F:proton-transporting ATP synthase activity, rotational mechanism"/>
    <property type="evidence" value="ECO:0007669"/>
    <property type="project" value="UniProtKB-UniRule"/>
</dbReference>
<dbReference type="CDD" id="cd06503">
    <property type="entry name" value="ATP-synt_Fo_b"/>
    <property type="match status" value="1"/>
</dbReference>
<dbReference type="PANTHER" id="PTHR33445">
    <property type="entry name" value="ATP SYNTHASE SUBUNIT B', CHLOROPLASTIC"/>
    <property type="match status" value="1"/>
</dbReference>
<comment type="subunit">
    <text evidence="13">F-type ATPases have 2 components, F(1) - the catalytic core - and F(0) - the membrane proton channel. F(1) has five subunits: alpha(3), beta(3), gamma(1), delta(1), epsilon(1). F(0) has three main subunits: a(1), b(2) and c(10-14). The alpha and beta chains form an alternating ring which encloses part of the gamma chain. F(1) is attached to F(0) by a central stalk formed by the gamma and epsilon chains, while a peripheral stalk is formed by the delta and b chains.</text>
</comment>
<keyword evidence="6 13" id="KW-1133">Transmembrane helix</keyword>
<protein>
    <recommendedName>
        <fullName evidence="13">ATP synthase subunit b</fullName>
    </recommendedName>
    <alternativeName>
        <fullName evidence="13">ATP synthase F(0) sector subunit b</fullName>
    </alternativeName>
    <alternativeName>
        <fullName evidence="13">ATPase subunit I</fullName>
    </alternativeName>
    <alternativeName>
        <fullName evidence="13">F-type ATPase subunit b</fullName>
        <shortName evidence="13">F-ATPase subunit b</shortName>
    </alternativeName>
</protein>
<name>A0A1Y5S6A8_9RHOB</name>
<dbReference type="GO" id="GO:0012505">
    <property type="term" value="C:endomembrane system"/>
    <property type="evidence" value="ECO:0007669"/>
    <property type="project" value="UniProtKB-SubCell"/>
</dbReference>
<keyword evidence="7 13" id="KW-0406">Ion transport</keyword>
<dbReference type="OrthoDB" id="466272at2"/>
<keyword evidence="4 13" id="KW-0812">Transmembrane</keyword>
<dbReference type="AlphaFoldDB" id="A0A1Y5S6A8"/>
<dbReference type="RefSeq" id="WP_085891694.1">
    <property type="nucleotide sequence ID" value="NZ_FWFL01000003.1"/>
</dbReference>
<keyword evidence="3 13" id="KW-0138">CF(0)</keyword>
<evidence type="ECO:0000313" key="16">
    <source>
        <dbReference type="Proteomes" id="UP000193827"/>
    </source>
</evidence>
<evidence type="ECO:0000256" key="3">
    <source>
        <dbReference type="ARBA" id="ARBA00022547"/>
    </source>
</evidence>
<evidence type="ECO:0000256" key="6">
    <source>
        <dbReference type="ARBA" id="ARBA00022989"/>
    </source>
</evidence>
<keyword evidence="8 13" id="KW-0472">Membrane</keyword>
<sequence>MSIDWITVAAQIANFLVLVWLLRRFLYRPILDGIDAREAEITTRMQEAEHAKENAEGVKHEYQDQLKALNAKQSDMAEAIRQEAEKQRDALLAEAHERMAQERVTWQSHLDEEARKYTARLQRAGGGALLSLTRKALTDLADETLEGRIAQHLVKRIETMVDDLRTAAGQSTAAVVTSRDALPQSARADLSAAVQKVFPDVAIKFETNAEQPPGIIMRIGGAQLDWTVDGYVESLSDVMEEQLAGGVGLKDAAQ</sequence>
<dbReference type="GO" id="GO:0045259">
    <property type="term" value="C:proton-transporting ATP synthase complex"/>
    <property type="evidence" value="ECO:0007669"/>
    <property type="project" value="UniProtKB-KW"/>
</dbReference>
<evidence type="ECO:0000256" key="11">
    <source>
        <dbReference type="ARBA" id="ARBA00025614"/>
    </source>
</evidence>
<dbReference type="EMBL" id="FWFL01000003">
    <property type="protein sequence ID" value="SLN31081.1"/>
    <property type="molecule type" value="Genomic_DNA"/>
</dbReference>
<evidence type="ECO:0000256" key="7">
    <source>
        <dbReference type="ARBA" id="ARBA00023065"/>
    </source>
</evidence>
<organism evidence="15 16">
    <name type="scientific">Roseovarius litorisediminis</name>
    <dbReference type="NCBI Taxonomy" id="1312363"/>
    <lineage>
        <taxon>Bacteria</taxon>
        <taxon>Pseudomonadati</taxon>
        <taxon>Pseudomonadota</taxon>
        <taxon>Alphaproteobacteria</taxon>
        <taxon>Rhodobacterales</taxon>
        <taxon>Roseobacteraceae</taxon>
        <taxon>Roseovarius</taxon>
    </lineage>
</organism>
<evidence type="ECO:0000256" key="5">
    <source>
        <dbReference type="ARBA" id="ARBA00022781"/>
    </source>
</evidence>
<dbReference type="InterPro" id="IPR000711">
    <property type="entry name" value="ATPase_OSCP/dsu"/>
</dbReference>
<reference evidence="15 16" key="1">
    <citation type="submission" date="2017-03" db="EMBL/GenBank/DDBJ databases">
        <authorList>
            <person name="Afonso C.L."/>
            <person name="Miller P.J."/>
            <person name="Scott M.A."/>
            <person name="Spackman E."/>
            <person name="Goraichik I."/>
            <person name="Dimitrov K.M."/>
            <person name="Suarez D.L."/>
            <person name="Swayne D.E."/>
        </authorList>
    </citation>
    <scope>NUCLEOTIDE SEQUENCE [LARGE SCALE GENOMIC DNA]</scope>
    <source>
        <strain evidence="15 16">CECT 8287</strain>
    </source>
</reference>
<keyword evidence="14" id="KW-0175">Coiled coil</keyword>
<dbReference type="Proteomes" id="UP000193827">
    <property type="component" value="Unassembled WGS sequence"/>
</dbReference>
<evidence type="ECO:0000256" key="9">
    <source>
        <dbReference type="ARBA" id="ARBA00023310"/>
    </source>
</evidence>
<comment type="function">
    <text evidence="10 13">F(1)F(0) ATP synthase produces ATP from ADP in the presence of a proton or sodium gradient. F-type ATPases consist of two structural domains, F(1) containing the extramembraneous catalytic core and F(0) containing the membrane proton channel, linked together by a central stalk and a peripheral stalk. During catalysis, ATP synthesis in the catalytic domain of F(1) is coupled via a rotary mechanism of the central stalk subunits to proton translocation.</text>
</comment>
<evidence type="ECO:0000256" key="1">
    <source>
        <dbReference type="ARBA" id="ARBA00005513"/>
    </source>
</evidence>
<keyword evidence="5 13" id="KW-0375">Hydrogen ion transport</keyword>
<comment type="subcellular location">
    <subcellularLocation>
        <location evidence="13">Cell membrane</location>
        <topology evidence="13">Single-pass membrane protein</topology>
    </subcellularLocation>
    <subcellularLocation>
        <location evidence="12">Endomembrane system</location>
        <topology evidence="12">Single-pass membrane protein</topology>
    </subcellularLocation>
</comment>
<evidence type="ECO:0000256" key="2">
    <source>
        <dbReference type="ARBA" id="ARBA00022448"/>
    </source>
</evidence>
<dbReference type="Pfam" id="PF00213">
    <property type="entry name" value="OSCP"/>
    <property type="match status" value="1"/>
</dbReference>
<evidence type="ECO:0000256" key="4">
    <source>
        <dbReference type="ARBA" id="ARBA00022692"/>
    </source>
</evidence>
<keyword evidence="9 13" id="KW-0066">ATP synthesis</keyword>
<accession>A0A1Y5S6A8</accession>
<comment type="similarity">
    <text evidence="1 13">Belongs to the ATPase B chain family.</text>
</comment>
<dbReference type="GO" id="GO:0046961">
    <property type="term" value="F:proton-transporting ATPase activity, rotational mechanism"/>
    <property type="evidence" value="ECO:0007669"/>
    <property type="project" value="TreeGrafter"/>
</dbReference>
<dbReference type="InterPro" id="IPR050059">
    <property type="entry name" value="ATP_synthase_B_chain"/>
</dbReference>
<dbReference type="PANTHER" id="PTHR33445:SF2">
    <property type="entry name" value="ATP SYNTHASE SUBUNIT B', CHLOROPLASTIC"/>
    <property type="match status" value="1"/>
</dbReference>
<dbReference type="HAMAP" id="MF_01398">
    <property type="entry name" value="ATP_synth_b_bprime"/>
    <property type="match status" value="1"/>
</dbReference>
<evidence type="ECO:0000256" key="14">
    <source>
        <dbReference type="SAM" id="Coils"/>
    </source>
</evidence>
<evidence type="ECO:0000256" key="10">
    <source>
        <dbReference type="ARBA" id="ARBA00025198"/>
    </source>
</evidence>
<dbReference type="GO" id="GO:0005886">
    <property type="term" value="C:plasma membrane"/>
    <property type="evidence" value="ECO:0007669"/>
    <property type="project" value="UniProtKB-SubCell"/>
</dbReference>
<keyword evidence="13" id="KW-1003">Cell membrane</keyword>
<evidence type="ECO:0000256" key="13">
    <source>
        <dbReference type="HAMAP-Rule" id="MF_01398"/>
    </source>
</evidence>
<keyword evidence="2 13" id="KW-0813">Transport</keyword>
<feature type="transmembrane region" description="Helical" evidence="13">
    <location>
        <begin position="6"/>
        <end position="22"/>
    </location>
</feature>
<feature type="coiled-coil region" evidence="14">
    <location>
        <begin position="45"/>
        <end position="101"/>
    </location>
</feature>
<dbReference type="Pfam" id="PF00430">
    <property type="entry name" value="ATP-synt_B"/>
    <property type="match status" value="1"/>
</dbReference>
<comment type="function">
    <text evidence="11">Component of the F(0) channel, it forms part of the peripheral stalk, linking F(1) to F(0). The b'-subunit is a diverged and duplicated form of b found in plants and photosynthetic bacteria.</text>
</comment>
<evidence type="ECO:0000256" key="8">
    <source>
        <dbReference type="ARBA" id="ARBA00023136"/>
    </source>
</evidence>
<gene>
    <name evidence="15" type="primary">atpF_2</name>
    <name evidence="13" type="synonym">atpF</name>
    <name evidence="15" type="ORF">PEL8287_01450</name>
</gene>